<dbReference type="OrthoDB" id="190275at2"/>
<comment type="function">
    <text evidence="4">DNA polymerase III is a complex, multichain enzyme responsible for most of the replicative synthesis in bacteria. The epsilon subunit contain the editing function and is a proofreading 3'-5' exonuclease.</text>
</comment>
<dbReference type="SUPFAM" id="SSF53098">
    <property type="entry name" value="Ribonuclease H-like"/>
    <property type="match status" value="1"/>
</dbReference>
<evidence type="ECO:0000256" key="5">
    <source>
        <dbReference type="ARBA" id="ARBA00026073"/>
    </source>
</evidence>
<evidence type="ECO:0000256" key="2">
    <source>
        <dbReference type="ARBA" id="ARBA00022801"/>
    </source>
</evidence>
<dbReference type="FunFam" id="3.30.420.10:FF:000045">
    <property type="entry name" value="3'-5' exonuclease DinG"/>
    <property type="match status" value="1"/>
</dbReference>
<dbReference type="AlphaFoldDB" id="A0A4Z0WA62"/>
<dbReference type="InterPro" id="IPR036420">
    <property type="entry name" value="BRCT_dom_sf"/>
</dbReference>
<keyword evidence="8" id="KW-1185">Reference proteome</keyword>
<keyword evidence="3" id="KW-0269">Exonuclease</keyword>
<dbReference type="RefSeq" id="WP_135480378.1">
    <property type="nucleotide sequence ID" value="NZ_SRMF01000001.1"/>
</dbReference>
<evidence type="ECO:0000256" key="3">
    <source>
        <dbReference type="ARBA" id="ARBA00022839"/>
    </source>
</evidence>
<reference evidence="7 8" key="1">
    <citation type="submission" date="2019-04" db="EMBL/GenBank/DDBJ databases">
        <title>Natronospirillum operosus gen. nov., sp. nov., a haloalkaliphilic satellite isolated from decaying biomass of laboratory culture of cyanobacterium Geitlerinema sp. and proposal of Natronospirillaceae fam. nov. and Saccharospirillaceae fam. nov.</title>
        <authorList>
            <person name="Kevbrin V."/>
            <person name="Boltyanskaya Y."/>
            <person name="Koziaeva V."/>
            <person name="Grouzdev D.S."/>
            <person name="Park M."/>
            <person name="Cho J."/>
        </authorList>
    </citation>
    <scope>NUCLEOTIDE SEQUENCE [LARGE SCALE GENOMIC DNA]</scope>
    <source>
        <strain evidence="7 8">G-116</strain>
    </source>
</reference>
<dbReference type="SUPFAM" id="SSF52113">
    <property type="entry name" value="BRCT domain"/>
    <property type="match status" value="1"/>
</dbReference>
<proteinExistence type="predicted"/>
<dbReference type="PANTHER" id="PTHR30231:SF4">
    <property type="entry name" value="PROTEIN NEN2"/>
    <property type="match status" value="1"/>
</dbReference>
<dbReference type="Pfam" id="PF00929">
    <property type="entry name" value="RNase_T"/>
    <property type="match status" value="1"/>
</dbReference>
<comment type="subunit">
    <text evidence="5">DNA polymerase III contains a core (composed of alpha, epsilon and theta chains) that associates with a tau subunit. This core dimerizes to form the POLIII' complex. PolIII' associates with the gamma complex (composed of gamma, delta, delta', psi and chi chains) and with the beta chain to form the complete DNA polymerase III complex.</text>
</comment>
<dbReference type="PANTHER" id="PTHR30231">
    <property type="entry name" value="DNA POLYMERASE III SUBUNIT EPSILON"/>
    <property type="match status" value="1"/>
</dbReference>
<dbReference type="InterPro" id="IPR036397">
    <property type="entry name" value="RNaseH_sf"/>
</dbReference>
<dbReference type="Proteomes" id="UP000297475">
    <property type="component" value="Unassembled WGS sequence"/>
</dbReference>
<protein>
    <recommendedName>
        <fullName evidence="6">Exonuclease domain-containing protein</fullName>
    </recommendedName>
</protein>
<dbReference type="GO" id="GO:0005829">
    <property type="term" value="C:cytosol"/>
    <property type="evidence" value="ECO:0007669"/>
    <property type="project" value="TreeGrafter"/>
</dbReference>
<dbReference type="Gene3D" id="3.40.50.10190">
    <property type="entry name" value="BRCT domain"/>
    <property type="match status" value="1"/>
</dbReference>
<keyword evidence="1" id="KW-0540">Nuclease</keyword>
<evidence type="ECO:0000259" key="6">
    <source>
        <dbReference type="SMART" id="SM00479"/>
    </source>
</evidence>
<evidence type="ECO:0000313" key="7">
    <source>
        <dbReference type="EMBL" id="TGG95042.1"/>
    </source>
</evidence>
<dbReference type="GO" id="GO:0003676">
    <property type="term" value="F:nucleic acid binding"/>
    <property type="evidence" value="ECO:0007669"/>
    <property type="project" value="InterPro"/>
</dbReference>
<comment type="caution">
    <text evidence="7">The sequence shown here is derived from an EMBL/GenBank/DDBJ whole genome shotgun (WGS) entry which is preliminary data.</text>
</comment>
<dbReference type="CDD" id="cd17748">
    <property type="entry name" value="BRCT_DNA_ligase_like"/>
    <property type="match status" value="1"/>
</dbReference>
<dbReference type="SMART" id="SM00479">
    <property type="entry name" value="EXOIII"/>
    <property type="match status" value="1"/>
</dbReference>
<feature type="domain" description="Exonuclease" evidence="6">
    <location>
        <begin position="1"/>
        <end position="167"/>
    </location>
</feature>
<sequence length="429" mass="47010">MYAVVDTETTGLSPKSDRIIEMAIIGLDENGEQEWEWCSLINPERDTGHGLVVRVHQIYPRDVQDAPTFADFAGHVLSLLSGRAVIAHNAAFDLGMLAAEFERLQSPLPQLPQICTMTLARQSGFRKSGLGACCQALGIQMEGAHHALADARATAALARELVGFPAWSVQREVETCFQNMGAWPTVPVAQWEPVLRPIVPARNTVRDGGAHMQVENAPGNEPPLGDGEAPLVEAWSMDQETPESRYLAAVEWVLEDREISTEQQQALAELRTELGLSEVQVMEVHRTFLRGLAGSMWRSGSISAHEQYDLELVGAALQLGSEEVAEARANPIGLDLTNEDYLLKPEARVVFTGEMSIARSEWKSRATAAGLRVVGSVSGKTDFLVVPFGETGSGKSVKARKLGVRVVSEQRFRRMIERLERDGARATDY</sequence>
<dbReference type="CDD" id="cd06127">
    <property type="entry name" value="DEDDh"/>
    <property type="match status" value="1"/>
</dbReference>
<name>A0A4Z0WA62_9GAMM</name>
<evidence type="ECO:0000256" key="1">
    <source>
        <dbReference type="ARBA" id="ARBA00022722"/>
    </source>
</evidence>
<dbReference type="Gene3D" id="3.30.420.10">
    <property type="entry name" value="Ribonuclease H-like superfamily/Ribonuclease H"/>
    <property type="match status" value="1"/>
</dbReference>
<dbReference type="EMBL" id="SRMF01000001">
    <property type="protein sequence ID" value="TGG95042.1"/>
    <property type="molecule type" value="Genomic_DNA"/>
</dbReference>
<accession>A0A4Z0WA62</accession>
<dbReference type="Pfam" id="PF00533">
    <property type="entry name" value="BRCT"/>
    <property type="match status" value="1"/>
</dbReference>
<dbReference type="GO" id="GO:0008408">
    <property type="term" value="F:3'-5' exonuclease activity"/>
    <property type="evidence" value="ECO:0007669"/>
    <property type="project" value="TreeGrafter"/>
</dbReference>
<dbReference type="GO" id="GO:0006259">
    <property type="term" value="P:DNA metabolic process"/>
    <property type="evidence" value="ECO:0007669"/>
    <property type="project" value="UniProtKB-ARBA"/>
</dbReference>
<organism evidence="7 8">
    <name type="scientific">Natronospirillum operosum</name>
    <dbReference type="NCBI Taxonomy" id="2759953"/>
    <lineage>
        <taxon>Bacteria</taxon>
        <taxon>Pseudomonadati</taxon>
        <taxon>Pseudomonadota</taxon>
        <taxon>Gammaproteobacteria</taxon>
        <taxon>Oceanospirillales</taxon>
        <taxon>Natronospirillaceae</taxon>
        <taxon>Natronospirillum</taxon>
    </lineage>
</organism>
<evidence type="ECO:0000256" key="4">
    <source>
        <dbReference type="ARBA" id="ARBA00025483"/>
    </source>
</evidence>
<gene>
    <name evidence="7" type="ORF">E4656_01030</name>
</gene>
<dbReference type="InterPro" id="IPR012337">
    <property type="entry name" value="RNaseH-like_sf"/>
</dbReference>
<keyword evidence="2" id="KW-0378">Hydrolase</keyword>
<evidence type="ECO:0000313" key="8">
    <source>
        <dbReference type="Proteomes" id="UP000297475"/>
    </source>
</evidence>
<dbReference type="InterPro" id="IPR013520">
    <property type="entry name" value="Ribonucl_H"/>
</dbReference>
<dbReference type="InterPro" id="IPR001357">
    <property type="entry name" value="BRCT_dom"/>
</dbReference>